<keyword evidence="1 3" id="KW-0732">Signal</keyword>
<evidence type="ECO:0000256" key="2">
    <source>
        <dbReference type="ARBA" id="ARBA00023157"/>
    </source>
</evidence>
<evidence type="ECO:0000313" key="5">
    <source>
        <dbReference type="Proteomes" id="UP000694941"/>
    </source>
</evidence>
<dbReference type="GeneID" id="111088165"/>
<feature type="chain" id="PRO_5045355112" evidence="3">
    <location>
        <begin position="20"/>
        <end position="139"/>
    </location>
</feature>
<dbReference type="Pfam" id="PF07546">
    <property type="entry name" value="EMI"/>
    <property type="match status" value="1"/>
</dbReference>
<dbReference type="PROSITE" id="PS51041">
    <property type="entry name" value="EMI"/>
    <property type="match status" value="1"/>
</dbReference>
<evidence type="ECO:0000256" key="1">
    <source>
        <dbReference type="ARBA" id="ARBA00022729"/>
    </source>
</evidence>
<feature type="domain" description="EMI" evidence="4">
    <location>
        <begin position="30"/>
        <end position="112"/>
    </location>
</feature>
<evidence type="ECO:0000313" key="6">
    <source>
        <dbReference type="RefSeq" id="XP_022253059.1"/>
    </source>
</evidence>
<evidence type="ECO:0000256" key="3">
    <source>
        <dbReference type="SAM" id="SignalP"/>
    </source>
</evidence>
<keyword evidence="2" id="KW-1015">Disulfide bond</keyword>
<gene>
    <name evidence="6" type="primary">LOC111088165</name>
</gene>
<feature type="signal peptide" evidence="3">
    <location>
        <begin position="1"/>
        <end position="19"/>
    </location>
</feature>
<organism evidence="5 6">
    <name type="scientific">Limulus polyphemus</name>
    <name type="common">Atlantic horseshoe crab</name>
    <dbReference type="NCBI Taxonomy" id="6850"/>
    <lineage>
        <taxon>Eukaryota</taxon>
        <taxon>Metazoa</taxon>
        <taxon>Ecdysozoa</taxon>
        <taxon>Arthropoda</taxon>
        <taxon>Chelicerata</taxon>
        <taxon>Merostomata</taxon>
        <taxon>Xiphosura</taxon>
        <taxon>Limulidae</taxon>
        <taxon>Limulus</taxon>
    </lineage>
</organism>
<keyword evidence="5" id="KW-1185">Reference proteome</keyword>
<accession>A0ABM1TB03</accession>
<dbReference type="RefSeq" id="XP_022253059.1">
    <property type="nucleotide sequence ID" value="XM_022397351.1"/>
</dbReference>
<dbReference type="Proteomes" id="UP000694941">
    <property type="component" value="Unplaced"/>
</dbReference>
<dbReference type="InterPro" id="IPR011489">
    <property type="entry name" value="EMI_domain"/>
</dbReference>
<protein>
    <submittedName>
        <fullName evidence="6">Multiple epidermal growth factor-like domains protein 6</fullName>
    </submittedName>
</protein>
<evidence type="ECO:0000259" key="4">
    <source>
        <dbReference type="PROSITE" id="PS51041"/>
    </source>
</evidence>
<reference evidence="6" key="1">
    <citation type="submission" date="2025-08" db="UniProtKB">
        <authorList>
            <consortium name="RefSeq"/>
        </authorList>
    </citation>
    <scope>IDENTIFICATION</scope>
    <source>
        <tissue evidence="6">Muscle</tissue>
    </source>
</reference>
<name>A0ABM1TB03_LIMPO</name>
<sequence>MTSTVIILLVIILTSSYHARCMVTYLASDMPNVCPYRTVELVPVRTPCIKAYTRMVKVWKPNCGYTRNWCVGYEPRTTYYSSYRQEYERRYRTEYKCCDGFKQLNGERGCNYPTFEIIEATKTPYIKLFDVITIEGRQL</sequence>
<proteinExistence type="predicted"/>